<dbReference type="InterPro" id="IPR016032">
    <property type="entry name" value="Sig_transdc_resp-reg_C-effctor"/>
</dbReference>
<dbReference type="PRINTS" id="PR00038">
    <property type="entry name" value="HTHLUXR"/>
</dbReference>
<dbReference type="RefSeq" id="WP_251409121.1">
    <property type="nucleotide sequence ID" value="NZ_JAMQGM010000007.1"/>
</dbReference>
<dbReference type="Pfam" id="PF00196">
    <property type="entry name" value="GerE"/>
    <property type="match status" value="1"/>
</dbReference>
<dbReference type="PROSITE" id="PS50043">
    <property type="entry name" value="HTH_LUXR_2"/>
    <property type="match status" value="1"/>
</dbReference>
<protein>
    <submittedName>
        <fullName evidence="6">LuxR C-terminal-related transcriptional regulator</fullName>
    </submittedName>
</protein>
<dbReference type="Proteomes" id="UP001167160">
    <property type="component" value="Unassembled WGS sequence"/>
</dbReference>
<evidence type="ECO:0000256" key="1">
    <source>
        <dbReference type="ARBA" id="ARBA00023015"/>
    </source>
</evidence>
<dbReference type="InterPro" id="IPR036388">
    <property type="entry name" value="WH-like_DNA-bd_sf"/>
</dbReference>
<dbReference type="PANTHER" id="PTHR44688">
    <property type="entry name" value="DNA-BINDING TRANSCRIPTIONAL ACTIVATOR DEVR_DOSR"/>
    <property type="match status" value="1"/>
</dbReference>
<dbReference type="InterPro" id="IPR000792">
    <property type="entry name" value="Tscrpt_reg_LuxR_C"/>
</dbReference>
<evidence type="ECO:0000256" key="2">
    <source>
        <dbReference type="ARBA" id="ARBA00023125"/>
    </source>
</evidence>
<keyword evidence="2" id="KW-0238">DNA-binding</keyword>
<evidence type="ECO:0000313" key="7">
    <source>
        <dbReference type="Proteomes" id="UP001167160"/>
    </source>
</evidence>
<evidence type="ECO:0000256" key="3">
    <source>
        <dbReference type="ARBA" id="ARBA00023163"/>
    </source>
</evidence>
<keyword evidence="7" id="KW-1185">Reference proteome</keyword>
<dbReference type="Gene3D" id="1.10.10.10">
    <property type="entry name" value="Winged helix-like DNA-binding domain superfamily/Winged helix DNA-binding domain"/>
    <property type="match status" value="1"/>
</dbReference>
<dbReference type="PANTHER" id="PTHR44688:SF16">
    <property type="entry name" value="DNA-BINDING TRANSCRIPTIONAL ACTIVATOR DEVR_DOSR"/>
    <property type="match status" value="1"/>
</dbReference>
<sequence>MLSTRERETVLALADGKLVPEIADELKITQHTVRTYIDGAKGKLSGTDMASLVNSAYETGALRTPAPEPGSRRPPLSDAQRGIAEGHTIQHIADQQARPVAHVRRDGRALLTALGAKNAAHAVKRGHQLGLLHRFPVR</sequence>
<evidence type="ECO:0000259" key="5">
    <source>
        <dbReference type="PROSITE" id="PS50043"/>
    </source>
</evidence>
<dbReference type="SUPFAM" id="SSF46894">
    <property type="entry name" value="C-terminal effector domain of the bipartite response regulators"/>
    <property type="match status" value="1"/>
</dbReference>
<organism evidence="6 7">
    <name type="scientific">Streptomyces meridianus</name>
    <dbReference type="NCBI Taxonomy" id="2938945"/>
    <lineage>
        <taxon>Bacteria</taxon>
        <taxon>Bacillati</taxon>
        <taxon>Actinomycetota</taxon>
        <taxon>Actinomycetes</taxon>
        <taxon>Kitasatosporales</taxon>
        <taxon>Streptomycetaceae</taxon>
        <taxon>Streptomyces</taxon>
    </lineage>
</organism>
<keyword evidence="3" id="KW-0804">Transcription</keyword>
<accession>A0ABT0X1B8</accession>
<evidence type="ECO:0000256" key="4">
    <source>
        <dbReference type="SAM" id="MobiDB-lite"/>
    </source>
</evidence>
<proteinExistence type="predicted"/>
<reference evidence="6" key="1">
    <citation type="journal article" date="2023" name="Int. J. Syst. Evol. Microbiol.">
        <title>Streptomyces meridianus sp. nov. isolated from brackish water of the Tagus estuary in Alcochete, Portugal.</title>
        <authorList>
            <person name="Santos J.D.N."/>
            <person name="Klimek D."/>
            <person name="Calusinska M."/>
            <person name="Lobo Da Cunha A."/>
            <person name="Catita J."/>
            <person name="Goncalves H."/>
            <person name="Gonzalez I."/>
            <person name="Reyes F."/>
            <person name="Lage O.M."/>
        </authorList>
    </citation>
    <scope>NUCLEOTIDE SEQUENCE</scope>
    <source>
        <strain evidence="6">MTZ3.1</strain>
    </source>
</reference>
<gene>
    <name evidence="6" type="ORF">M1E25_03110</name>
</gene>
<name>A0ABT0X1B8_9ACTN</name>
<feature type="domain" description="HTH luxR-type" evidence="5">
    <location>
        <begin position="1"/>
        <end position="60"/>
    </location>
</feature>
<comment type="caution">
    <text evidence="6">The sequence shown here is derived from an EMBL/GenBank/DDBJ whole genome shotgun (WGS) entry which is preliminary data.</text>
</comment>
<dbReference type="EMBL" id="JAMQGM010000007">
    <property type="protein sequence ID" value="MCM2576354.1"/>
    <property type="molecule type" value="Genomic_DNA"/>
</dbReference>
<feature type="region of interest" description="Disordered" evidence="4">
    <location>
        <begin position="61"/>
        <end position="85"/>
    </location>
</feature>
<evidence type="ECO:0000313" key="6">
    <source>
        <dbReference type="EMBL" id="MCM2576354.1"/>
    </source>
</evidence>
<keyword evidence="1" id="KW-0805">Transcription regulation</keyword>
<dbReference type="SMART" id="SM00421">
    <property type="entry name" value="HTH_LUXR"/>
    <property type="match status" value="1"/>
</dbReference>